<protein>
    <submittedName>
        <fullName evidence="1">Uncharacterized protein</fullName>
    </submittedName>
</protein>
<dbReference type="RefSeq" id="WP_267991801.1">
    <property type="nucleotide sequence ID" value="NZ_JAPQFC010000052.1"/>
</dbReference>
<name>A0A9Q4DJP7_ACTPL</name>
<gene>
    <name evidence="1" type="ORF">OYG11_11115</name>
</gene>
<dbReference type="Proteomes" id="UP001077788">
    <property type="component" value="Unassembled WGS sequence"/>
</dbReference>
<accession>A0A9Q4DJP7</accession>
<dbReference type="EMBL" id="JAPQFC010000052">
    <property type="protein sequence ID" value="MCY6524751.1"/>
    <property type="molecule type" value="Genomic_DNA"/>
</dbReference>
<proteinExistence type="predicted"/>
<evidence type="ECO:0000313" key="1">
    <source>
        <dbReference type="EMBL" id="MCY6524751.1"/>
    </source>
</evidence>
<evidence type="ECO:0000313" key="2">
    <source>
        <dbReference type="Proteomes" id="UP001077788"/>
    </source>
</evidence>
<organism evidence="1 2">
    <name type="scientific">Actinobacillus pleuropneumoniae</name>
    <name type="common">Haemophilus pleuropneumoniae</name>
    <dbReference type="NCBI Taxonomy" id="715"/>
    <lineage>
        <taxon>Bacteria</taxon>
        <taxon>Pseudomonadati</taxon>
        <taxon>Pseudomonadota</taxon>
        <taxon>Gammaproteobacteria</taxon>
        <taxon>Pasteurellales</taxon>
        <taxon>Pasteurellaceae</taxon>
        <taxon>Actinobacillus</taxon>
    </lineage>
</organism>
<reference evidence="1" key="2">
    <citation type="submission" date="2022-12" db="EMBL/GenBank/DDBJ databases">
        <authorList>
            <person name="Kardos G."/>
            <person name="Sarkozi R."/>
            <person name="Laczko L."/>
            <person name="Marton S."/>
            <person name="Makrai L."/>
            <person name="Banyai K."/>
            <person name="Fodor L."/>
        </authorList>
    </citation>
    <scope>NUCLEOTIDE SEQUENCE</scope>
    <source>
        <strain evidence="1">84/14</strain>
    </source>
</reference>
<reference evidence="1" key="1">
    <citation type="journal article" date="2021" name="Vet Sci">
        <title>O-Serogroups and Pathovirotypes of Escherichia coli Isolated from Post-Weaning Piglets Showing Diarrhoea and/or Oedema in South Korea.</title>
        <authorList>
            <person name="Byun J.W."/>
            <person name="Moon B.Y."/>
            <person name="Do K.H."/>
            <person name="Lee K."/>
            <person name="Lee H.Y."/>
            <person name="Kim W.I."/>
            <person name="So B."/>
            <person name="Lee W.K."/>
        </authorList>
    </citation>
    <scope>NUCLEOTIDE SEQUENCE</scope>
    <source>
        <strain evidence="1">84/14</strain>
    </source>
</reference>
<dbReference type="AlphaFoldDB" id="A0A9Q4DJP7"/>
<feature type="non-terminal residue" evidence="1">
    <location>
        <position position="1"/>
    </location>
</feature>
<sequence length="89" mass="10367">DLKHAEKEATKIKSLTLATLPNRQFDPNKVAYNALEHAKLSKFDHKEDMFDDLFSSAEKINQVRALAKMKYNDEGLTEFNKLREQRLQT</sequence>
<comment type="caution">
    <text evidence="1">The sequence shown here is derived from an EMBL/GenBank/DDBJ whole genome shotgun (WGS) entry which is preliminary data.</text>
</comment>
<feature type="non-terminal residue" evidence="1">
    <location>
        <position position="89"/>
    </location>
</feature>